<keyword evidence="1" id="KW-0472">Membrane</keyword>
<dbReference type="Proteomes" id="UP001174748">
    <property type="component" value="Unassembled WGS sequence"/>
</dbReference>
<feature type="transmembrane region" description="Helical" evidence="1">
    <location>
        <begin position="39"/>
        <end position="60"/>
    </location>
</feature>
<evidence type="ECO:0000313" key="4">
    <source>
        <dbReference type="Proteomes" id="UP001173597"/>
    </source>
</evidence>
<keyword evidence="5" id="KW-1185">Reference proteome</keyword>
<dbReference type="RefSeq" id="WP_139108059.1">
    <property type="nucleotide sequence ID" value="NZ_CP115009.1"/>
</dbReference>
<name>A0AAW6X0M2_9GAMM</name>
<reference evidence="2" key="1">
    <citation type="submission" date="2023-01" db="EMBL/GenBank/DDBJ databases">
        <title>Genomic dissection of endemic carbapenem resistance: metallo-beta-lactamase gene dissemination through clonal, plasmid and integron transfer pathways.</title>
        <authorList>
            <person name="Macesic N."/>
        </authorList>
    </citation>
    <scope>NUCLEOTIDE SEQUENCE</scope>
    <source>
        <strain evidence="3">CPO382</strain>
        <strain evidence="2">CPO573</strain>
    </source>
</reference>
<accession>A0AAW6X0M2</accession>
<dbReference type="AlphaFoldDB" id="A0AAW6X0M2"/>
<gene>
    <name evidence="2" type="ORF">P9854_02225</name>
    <name evidence="3" type="ORF">P9921_24125</name>
</gene>
<evidence type="ECO:0000313" key="3">
    <source>
        <dbReference type="EMBL" id="MDK5173534.1"/>
    </source>
</evidence>
<comment type="caution">
    <text evidence="2">The sequence shown here is derived from an EMBL/GenBank/DDBJ whole genome shotgun (WGS) entry which is preliminary data.</text>
</comment>
<keyword evidence="1" id="KW-1133">Transmembrane helix</keyword>
<keyword evidence="1" id="KW-0812">Transmembrane</keyword>
<organism evidence="2 4">
    <name type="scientific">Serratia nevei</name>
    <dbReference type="NCBI Taxonomy" id="2703794"/>
    <lineage>
        <taxon>Bacteria</taxon>
        <taxon>Pseudomonadati</taxon>
        <taxon>Pseudomonadota</taxon>
        <taxon>Gammaproteobacteria</taxon>
        <taxon>Enterobacterales</taxon>
        <taxon>Yersiniaceae</taxon>
        <taxon>Serratia</taxon>
    </lineage>
</organism>
<proteinExistence type="predicted"/>
<sequence length="65" mass="7165">MTTIISSLIVFLSILVGSVLLSGAGVISYQAWFSAPVNLSKFLITVVTYCSLVYSALRVYRKFKK</sequence>
<evidence type="ECO:0000256" key="1">
    <source>
        <dbReference type="SAM" id="Phobius"/>
    </source>
</evidence>
<dbReference type="Proteomes" id="UP001173597">
    <property type="component" value="Unassembled WGS sequence"/>
</dbReference>
<protein>
    <submittedName>
        <fullName evidence="2">Uncharacterized protein</fullName>
    </submittedName>
</protein>
<dbReference type="EMBL" id="JARTOI010000064">
    <property type="protein sequence ID" value="MDK5173534.1"/>
    <property type="molecule type" value="Genomic_DNA"/>
</dbReference>
<evidence type="ECO:0000313" key="5">
    <source>
        <dbReference type="Proteomes" id="UP001174748"/>
    </source>
</evidence>
<evidence type="ECO:0000313" key="2">
    <source>
        <dbReference type="EMBL" id="MDK4764631.1"/>
    </source>
</evidence>
<dbReference type="EMBL" id="JARTLO010000001">
    <property type="protein sequence ID" value="MDK4764631.1"/>
    <property type="molecule type" value="Genomic_DNA"/>
</dbReference>